<gene>
    <name evidence="4" type="ORF">AQUSIP_07840</name>
</gene>
<reference evidence="4 5" key="1">
    <citation type="submission" date="2019-08" db="EMBL/GenBank/DDBJ databases">
        <authorList>
            <person name="Guy L."/>
        </authorList>
    </citation>
    <scope>NUCLEOTIDE SEQUENCE [LARGE SCALE GENOMIC DNA]</scope>
    <source>
        <strain evidence="4 5">SGT-108</strain>
    </source>
</reference>
<keyword evidence="5" id="KW-1185">Reference proteome</keyword>
<dbReference type="KEGG" id="asip:AQUSIP_07840"/>
<evidence type="ECO:0000259" key="3">
    <source>
        <dbReference type="Pfam" id="PF09990"/>
    </source>
</evidence>
<dbReference type="RefSeq" id="WP_148338795.1">
    <property type="nucleotide sequence ID" value="NZ_LR699119.1"/>
</dbReference>
<evidence type="ECO:0000256" key="1">
    <source>
        <dbReference type="SAM" id="MobiDB-lite"/>
    </source>
</evidence>
<evidence type="ECO:0000313" key="4">
    <source>
        <dbReference type="EMBL" id="VVC75494.1"/>
    </source>
</evidence>
<keyword evidence="2" id="KW-0472">Membrane</keyword>
<proteinExistence type="predicted"/>
<feature type="transmembrane region" description="Helical" evidence="2">
    <location>
        <begin position="94"/>
        <end position="112"/>
    </location>
</feature>
<feature type="region of interest" description="Disordered" evidence="1">
    <location>
        <begin position="158"/>
        <end position="181"/>
    </location>
</feature>
<feature type="domain" description="DUF2231" evidence="3">
    <location>
        <begin position="9"/>
        <end position="151"/>
    </location>
</feature>
<evidence type="ECO:0000256" key="2">
    <source>
        <dbReference type="SAM" id="Phobius"/>
    </source>
</evidence>
<name>A0A5E4PF72_9COXI</name>
<evidence type="ECO:0000313" key="5">
    <source>
        <dbReference type="Proteomes" id="UP000324194"/>
    </source>
</evidence>
<dbReference type="EMBL" id="LR699119">
    <property type="protein sequence ID" value="VVC75494.1"/>
    <property type="molecule type" value="Genomic_DNA"/>
</dbReference>
<organism evidence="4 5">
    <name type="scientific">Aquicella siphonis</name>
    <dbReference type="NCBI Taxonomy" id="254247"/>
    <lineage>
        <taxon>Bacteria</taxon>
        <taxon>Pseudomonadati</taxon>
        <taxon>Pseudomonadota</taxon>
        <taxon>Gammaproteobacteria</taxon>
        <taxon>Legionellales</taxon>
        <taxon>Coxiellaceae</taxon>
        <taxon>Aquicella</taxon>
    </lineage>
</organism>
<accession>A0A5E4PF72</accession>
<dbReference type="Pfam" id="PF09990">
    <property type="entry name" value="DUF2231"/>
    <property type="match status" value="1"/>
</dbReference>
<dbReference type="Proteomes" id="UP000324194">
    <property type="component" value="Chromosome 1"/>
</dbReference>
<feature type="transmembrane region" description="Helical" evidence="2">
    <location>
        <begin position="12"/>
        <end position="33"/>
    </location>
</feature>
<feature type="transmembrane region" description="Helical" evidence="2">
    <location>
        <begin position="119"/>
        <end position="138"/>
    </location>
</feature>
<dbReference type="InterPro" id="IPR019251">
    <property type="entry name" value="DUF2231_TM"/>
</dbReference>
<feature type="transmembrane region" description="Helical" evidence="2">
    <location>
        <begin position="53"/>
        <end position="74"/>
    </location>
</feature>
<dbReference type="AlphaFoldDB" id="A0A5E4PF72"/>
<dbReference type="OrthoDB" id="5574313at2"/>
<keyword evidence="2" id="KW-0812">Transmembrane</keyword>
<protein>
    <recommendedName>
        <fullName evidence="3">DUF2231 domain-containing protein</fullName>
    </recommendedName>
</protein>
<keyword evidence="2" id="KW-1133">Transmembrane helix</keyword>
<sequence>MIEMIPNWHPVFVHFTIALYTISVFFFVLAFVFNPDVLDKKSISSEFETAARWCLWSAAFITVFTVLAGIYAFYTVRHDAVSHMAMVNHRNWALPTAAALLTTAVWSGWRYLNHKKILAPLFLASLIIIEAMLLGTAWRGGELVYRYGIGVMSLPQHREESHQHDESESDHAHDNKSGEQQ</sequence>